<keyword evidence="10" id="KW-1185">Reference proteome</keyword>
<evidence type="ECO:0000256" key="2">
    <source>
        <dbReference type="ARBA" id="ARBA00022490"/>
    </source>
</evidence>
<dbReference type="InterPro" id="IPR002083">
    <property type="entry name" value="MATH/TRAF_dom"/>
</dbReference>
<feature type="domain" description="MATH" evidence="8">
    <location>
        <begin position="313"/>
        <end position="461"/>
    </location>
</feature>
<keyword evidence="2" id="KW-0963">Cytoplasm</keyword>
<evidence type="ECO:0000313" key="11">
    <source>
        <dbReference type="RefSeq" id="XP_013379812.1"/>
    </source>
</evidence>
<accession>A0A1S3H1K4</accession>
<dbReference type="FunCoup" id="A0A1S3H1K4">
    <property type="interactions" value="149"/>
</dbReference>
<dbReference type="GO" id="GO:0008270">
    <property type="term" value="F:zinc ion binding"/>
    <property type="evidence" value="ECO:0007669"/>
    <property type="project" value="UniProtKB-KW"/>
</dbReference>
<dbReference type="KEGG" id="lak:106151227"/>
<dbReference type="AlphaFoldDB" id="A0A1S3H1K4"/>
<keyword evidence="4" id="KW-0677">Repeat</keyword>
<organism evidence="10 11">
    <name type="scientific">Lingula anatina</name>
    <name type="common">Brachiopod</name>
    <name type="synonym">Lingula unguis</name>
    <dbReference type="NCBI Taxonomy" id="7574"/>
    <lineage>
        <taxon>Eukaryota</taxon>
        <taxon>Metazoa</taxon>
        <taxon>Spiralia</taxon>
        <taxon>Lophotrochozoa</taxon>
        <taxon>Brachiopoda</taxon>
        <taxon>Linguliformea</taxon>
        <taxon>Lingulata</taxon>
        <taxon>Lingulida</taxon>
        <taxon>Linguloidea</taxon>
        <taxon>Lingulidae</taxon>
        <taxon>Lingula</taxon>
    </lineage>
</organism>
<name>A0A1S3H1K4_LINAN</name>
<keyword evidence="11" id="KW-0675">Receptor</keyword>
<dbReference type="FunFam" id="3.30.40.10:FF:000121">
    <property type="entry name" value="TNF receptor-associated factor"/>
    <property type="match status" value="2"/>
</dbReference>
<dbReference type="GO" id="GO:0042981">
    <property type="term" value="P:regulation of apoptotic process"/>
    <property type="evidence" value="ECO:0007669"/>
    <property type="project" value="InterPro"/>
</dbReference>
<dbReference type="OrthoDB" id="5574452at2759"/>
<evidence type="ECO:0000313" key="10">
    <source>
        <dbReference type="Proteomes" id="UP000085678"/>
    </source>
</evidence>
<dbReference type="InterPro" id="IPR013083">
    <property type="entry name" value="Znf_RING/FYVE/PHD"/>
</dbReference>
<dbReference type="PROSITE" id="PS50145">
    <property type="entry name" value="ZF_TRAF"/>
    <property type="match status" value="3"/>
</dbReference>
<feature type="zinc finger region" description="TRAF-type" evidence="7">
    <location>
        <begin position="215"/>
        <end position="272"/>
    </location>
</feature>
<evidence type="ECO:0000256" key="6">
    <source>
        <dbReference type="ARBA" id="ARBA00022833"/>
    </source>
</evidence>
<dbReference type="PROSITE" id="PS50144">
    <property type="entry name" value="MATH"/>
    <property type="match status" value="1"/>
</dbReference>
<dbReference type="InParanoid" id="A0A1S3H1K4"/>
<feature type="domain" description="TRAF-type" evidence="9">
    <location>
        <begin position="107"/>
        <end position="159"/>
    </location>
</feature>
<evidence type="ECO:0000259" key="8">
    <source>
        <dbReference type="PROSITE" id="PS50144"/>
    </source>
</evidence>
<keyword evidence="5 7" id="KW-0863">Zinc-finger</keyword>
<dbReference type="SUPFAM" id="SSF49599">
    <property type="entry name" value="TRAF domain-like"/>
    <property type="match status" value="4"/>
</dbReference>
<dbReference type="FunFam" id="2.60.210.10:FF:000007">
    <property type="entry name" value="TNF receptor-associated factor"/>
    <property type="match status" value="1"/>
</dbReference>
<gene>
    <name evidence="11" type="primary">LOC106151227</name>
</gene>
<evidence type="ECO:0000259" key="9">
    <source>
        <dbReference type="PROSITE" id="PS50145"/>
    </source>
</evidence>
<protein>
    <submittedName>
        <fullName evidence="11">TNF receptor-associated factor 4 isoform X1</fullName>
    </submittedName>
</protein>
<evidence type="ECO:0000256" key="1">
    <source>
        <dbReference type="ARBA" id="ARBA00004496"/>
    </source>
</evidence>
<dbReference type="STRING" id="7574.A0A1S3H1K4"/>
<dbReference type="InterPro" id="IPR012227">
    <property type="entry name" value="TNF_rcpt-assoc_TRAF_met"/>
</dbReference>
<dbReference type="GO" id="GO:0005737">
    <property type="term" value="C:cytoplasm"/>
    <property type="evidence" value="ECO:0007669"/>
    <property type="project" value="UniProtKB-SubCell"/>
</dbReference>
<dbReference type="PANTHER" id="PTHR10131:SF94">
    <property type="entry name" value="TNF RECEPTOR-ASSOCIATED FACTOR 4"/>
    <property type="match status" value="1"/>
</dbReference>
<dbReference type="GO" id="GO:0005164">
    <property type="term" value="F:tumor necrosis factor receptor binding"/>
    <property type="evidence" value="ECO:0007669"/>
    <property type="project" value="TreeGrafter"/>
</dbReference>
<dbReference type="InterPro" id="IPR049342">
    <property type="entry name" value="TRAF1-6_MATH_dom"/>
</dbReference>
<keyword evidence="6 7" id="KW-0862">Zinc</keyword>
<dbReference type="GeneID" id="106151227"/>
<dbReference type="Pfam" id="PF02176">
    <property type="entry name" value="zf-TRAF"/>
    <property type="match status" value="2"/>
</dbReference>
<dbReference type="Proteomes" id="UP000085678">
    <property type="component" value="Unplaced"/>
</dbReference>
<dbReference type="InterPro" id="IPR008974">
    <property type="entry name" value="TRAF-like"/>
</dbReference>
<dbReference type="Pfam" id="PF21355">
    <property type="entry name" value="TRAF-mep_MATH"/>
    <property type="match status" value="1"/>
</dbReference>
<dbReference type="SMART" id="SM00061">
    <property type="entry name" value="MATH"/>
    <property type="match status" value="1"/>
</dbReference>
<dbReference type="PIRSF" id="PIRSF015614">
    <property type="entry name" value="TRAF"/>
    <property type="match status" value="1"/>
</dbReference>
<evidence type="ECO:0000256" key="3">
    <source>
        <dbReference type="ARBA" id="ARBA00022723"/>
    </source>
</evidence>
<feature type="zinc finger region" description="TRAF-type" evidence="7">
    <location>
        <begin position="162"/>
        <end position="214"/>
    </location>
</feature>
<dbReference type="GO" id="GO:0031625">
    <property type="term" value="F:ubiquitin protein ligase binding"/>
    <property type="evidence" value="ECO:0007669"/>
    <property type="project" value="TreeGrafter"/>
</dbReference>
<evidence type="ECO:0000256" key="5">
    <source>
        <dbReference type="ARBA" id="ARBA00022771"/>
    </source>
</evidence>
<dbReference type="GO" id="GO:0007165">
    <property type="term" value="P:signal transduction"/>
    <property type="evidence" value="ECO:0007669"/>
    <property type="project" value="InterPro"/>
</dbReference>
<feature type="domain" description="TRAF-type" evidence="9">
    <location>
        <begin position="215"/>
        <end position="272"/>
    </location>
</feature>
<comment type="subcellular location">
    <subcellularLocation>
        <location evidence="1">Cytoplasm</location>
    </subcellularLocation>
</comment>
<dbReference type="InterPro" id="IPR001293">
    <property type="entry name" value="Znf_TRAF"/>
</dbReference>
<sequence length="469" mass="54092">MFCCIVAAVSAYFRFMVSRCNHLVGLLNKVLLFMFRYMYSDISCSWNRIVICHREGIFKCPEDELPLDFAKIYPDQDLEVEIMNSLVRCKHFKEGCKWTDKAAHLQAHLDICRYDAVPCPNQCAAMLSRICLQDHLEYTCHKRRVTCDFCGIEFSGEQMDNHDGECGYETVWCENKCGARLQRRFLNNHMKNECHKRLAMCLFCHKEFVFETLQTHQHTCPRFPISCPNRCDPTKIPREDIEKHVAESCPSASVPCVFKEAGCKYRCPRFSLDKHLDEFTKAHLSLMGNLVLRQQQEIKQLRADLQAAGSNTNGVLLWKIPNFKTKLAEAKQKSMELVSVPFHAGDNGYKLAASVFINGNGSGEGKYLSLYIKILQGEYDNLLEWPFQLPITFTIFDQCSILEKRVNVIESFLPDTTWKHFQKPSKDQEPMGFGYPKFVSHETLFTRNYIKDDTVFIKVNVDTATLLGP</sequence>
<feature type="zinc finger region" description="TRAF-type" evidence="7">
    <location>
        <begin position="107"/>
        <end position="159"/>
    </location>
</feature>
<feature type="domain" description="TRAF-type" evidence="9">
    <location>
        <begin position="162"/>
        <end position="214"/>
    </location>
</feature>
<evidence type="ECO:0000256" key="4">
    <source>
        <dbReference type="ARBA" id="ARBA00022737"/>
    </source>
</evidence>
<keyword evidence="3 7" id="KW-0479">Metal-binding</keyword>
<dbReference type="GO" id="GO:0043122">
    <property type="term" value="P:regulation of canonical NF-kappaB signal transduction"/>
    <property type="evidence" value="ECO:0007669"/>
    <property type="project" value="TreeGrafter"/>
</dbReference>
<evidence type="ECO:0000256" key="7">
    <source>
        <dbReference type="PROSITE-ProRule" id="PRU00207"/>
    </source>
</evidence>
<reference evidence="11" key="1">
    <citation type="submission" date="2025-08" db="UniProtKB">
        <authorList>
            <consortium name="RefSeq"/>
        </authorList>
    </citation>
    <scope>IDENTIFICATION</scope>
    <source>
        <tissue evidence="11">Gonads</tissue>
    </source>
</reference>
<dbReference type="Gene3D" id="3.30.40.10">
    <property type="entry name" value="Zinc/RING finger domain, C3HC4 (zinc finger)"/>
    <property type="match status" value="3"/>
</dbReference>
<dbReference type="PANTHER" id="PTHR10131">
    <property type="entry name" value="TNF RECEPTOR ASSOCIATED FACTOR"/>
    <property type="match status" value="1"/>
</dbReference>
<proteinExistence type="predicted"/>
<dbReference type="Gene3D" id="2.60.210.10">
    <property type="entry name" value="Apoptosis, Tumor Necrosis Factor Receptor Associated Protein 2, Chain A"/>
    <property type="match status" value="1"/>
</dbReference>
<dbReference type="RefSeq" id="XP_013379812.1">
    <property type="nucleotide sequence ID" value="XM_013524358.1"/>
</dbReference>